<name>A0A8I0DU59_9FIRM</name>
<organism evidence="2 3">
    <name type="scientific">Coprococcus hominis</name>
    <name type="common">ex Liu et al. 2022</name>
    <dbReference type="NCBI Taxonomy" id="2763039"/>
    <lineage>
        <taxon>Bacteria</taxon>
        <taxon>Bacillati</taxon>
        <taxon>Bacillota</taxon>
        <taxon>Clostridia</taxon>
        <taxon>Lachnospirales</taxon>
        <taxon>Lachnospiraceae</taxon>
        <taxon>Coprococcus</taxon>
    </lineage>
</organism>
<evidence type="ECO:0000259" key="1">
    <source>
        <dbReference type="PROSITE" id="PS50943"/>
    </source>
</evidence>
<dbReference type="SUPFAM" id="SSF47413">
    <property type="entry name" value="lambda repressor-like DNA-binding domains"/>
    <property type="match status" value="1"/>
</dbReference>
<sequence>MNEELKLMRKNNGETQSQIANLLGLKTASAYCKKENGFVPFSIGEIIILADHFNKPVSFFINQLSCEERVEKYN</sequence>
<comment type="caution">
    <text evidence="2">The sequence shown here is derived from an EMBL/GenBank/DDBJ whole genome shotgun (WGS) entry which is preliminary data.</text>
</comment>
<dbReference type="InterPro" id="IPR013975">
    <property type="entry name" value="Tscrpt_reg_BetR_N"/>
</dbReference>
<reference evidence="2 3" key="1">
    <citation type="submission" date="2020-08" db="EMBL/GenBank/DDBJ databases">
        <title>Genome public.</title>
        <authorList>
            <person name="Liu C."/>
            <person name="Sun Q."/>
        </authorList>
    </citation>
    <scope>NUCLEOTIDE SEQUENCE [LARGE SCALE GENOMIC DNA]</scope>
    <source>
        <strain evidence="2 3">NSJ-10</strain>
    </source>
</reference>
<evidence type="ECO:0000313" key="3">
    <source>
        <dbReference type="Proteomes" id="UP000615234"/>
    </source>
</evidence>
<keyword evidence="3" id="KW-1185">Reference proteome</keyword>
<dbReference type="InterPro" id="IPR010982">
    <property type="entry name" value="Lambda_DNA-bd_dom_sf"/>
</dbReference>
<dbReference type="EMBL" id="JACOOX010000005">
    <property type="protein sequence ID" value="MBC5663114.1"/>
    <property type="molecule type" value="Genomic_DNA"/>
</dbReference>
<gene>
    <name evidence="2" type="ORF">H8S09_09450</name>
</gene>
<dbReference type="Gene3D" id="1.10.260.40">
    <property type="entry name" value="lambda repressor-like DNA-binding domains"/>
    <property type="match status" value="1"/>
</dbReference>
<evidence type="ECO:0000313" key="2">
    <source>
        <dbReference type="EMBL" id="MBC5663114.1"/>
    </source>
</evidence>
<dbReference type="PROSITE" id="PS50943">
    <property type="entry name" value="HTH_CROC1"/>
    <property type="match status" value="1"/>
</dbReference>
<dbReference type="InterPro" id="IPR001387">
    <property type="entry name" value="Cro/C1-type_HTH"/>
</dbReference>
<dbReference type="RefSeq" id="WP_173783679.1">
    <property type="nucleotide sequence ID" value="NZ_JACOOX010000005.1"/>
</dbReference>
<dbReference type="Proteomes" id="UP000615234">
    <property type="component" value="Unassembled WGS sequence"/>
</dbReference>
<feature type="domain" description="HTH cro/C1-type" evidence="1">
    <location>
        <begin position="5"/>
        <end position="60"/>
    </location>
</feature>
<dbReference type="GO" id="GO:0003677">
    <property type="term" value="F:DNA binding"/>
    <property type="evidence" value="ECO:0007669"/>
    <property type="project" value="InterPro"/>
</dbReference>
<dbReference type="CDD" id="cd00093">
    <property type="entry name" value="HTH_XRE"/>
    <property type="match status" value="1"/>
</dbReference>
<protein>
    <submittedName>
        <fullName evidence="2">Helix-turn-helix transcriptional regulator</fullName>
    </submittedName>
</protein>
<proteinExistence type="predicted"/>
<dbReference type="Pfam" id="PF08667">
    <property type="entry name" value="BetR"/>
    <property type="match status" value="1"/>
</dbReference>
<accession>A0A8I0DU59</accession>
<dbReference type="AlphaFoldDB" id="A0A8I0DU59"/>